<keyword evidence="13" id="KW-0998">Cell outer membrane</keyword>
<keyword evidence="8" id="KW-0625">Polysaccharide transport</keyword>
<dbReference type="EMBL" id="JAJHJB010000002">
    <property type="protein sequence ID" value="MCC5464138.1"/>
    <property type="molecule type" value="Genomic_DNA"/>
</dbReference>
<dbReference type="Pfam" id="PF22461">
    <property type="entry name" value="SLBB_2"/>
    <property type="match status" value="1"/>
</dbReference>
<keyword evidence="5" id="KW-0762">Sugar transport</keyword>
<evidence type="ECO:0000256" key="9">
    <source>
        <dbReference type="ARBA" id="ARBA00023065"/>
    </source>
</evidence>
<gene>
    <name evidence="17" type="ORF">LMF89_02020</name>
</gene>
<evidence type="ECO:0000256" key="7">
    <source>
        <dbReference type="ARBA" id="ARBA00022729"/>
    </source>
</evidence>
<comment type="caution">
    <text evidence="17">The sequence shown here is derived from an EMBL/GenBank/DDBJ whole genome shotgun (WGS) entry which is preliminary data.</text>
</comment>
<keyword evidence="11" id="KW-0472">Membrane</keyword>
<keyword evidence="7" id="KW-0732">Signal</keyword>
<feature type="domain" description="Polysaccharide export protein N-terminal" evidence="15">
    <location>
        <begin position="25"/>
        <end position="97"/>
    </location>
</feature>
<evidence type="ECO:0000256" key="10">
    <source>
        <dbReference type="ARBA" id="ARBA00023114"/>
    </source>
</evidence>
<evidence type="ECO:0000256" key="6">
    <source>
        <dbReference type="ARBA" id="ARBA00022692"/>
    </source>
</evidence>
<evidence type="ECO:0000313" key="18">
    <source>
        <dbReference type="Proteomes" id="UP001165492"/>
    </source>
</evidence>
<evidence type="ECO:0000256" key="11">
    <source>
        <dbReference type="ARBA" id="ARBA00023136"/>
    </source>
</evidence>
<keyword evidence="18" id="KW-1185">Reference proteome</keyword>
<organism evidence="17 18">
    <name type="scientific">Pelosinus baikalensis</name>
    <dbReference type="NCBI Taxonomy" id="2892015"/>
    <lineage>
        <taxon>Bacteria</taxon>
        <taxon>Bacillati</taxon>
        <taxon>Bacillota</taxon>
        <taxon>Negativicutes</taxon>
        <taxon>Selenomonadales</taxon>
        <taxon>Sporomusaceae</taxon>
        <taxon>Pelosinus</taxon>
    </lineage>
</organism>
<evidence type="ECO:0000256" key="3">
    <source>
        <dbReference type="ARBA" id="ARBA00022448"/>
    </source>
</evidence>
<keyword evidence="4" id="KW-1134">Transmembrane beta strand</keyword>
<evidence type="ECO:0000256" key="14">
    <source>
        <dbReference type="ARBA" id="ARBA00023288"/>
    </source>
</evidence>
<keyword evidence="6" id="KW-0812">Transmembrane</keyword>
<evidence type="ECO:0000256" key="4">
    <source>
        <dbReference type="ARBA" id="ARBA00022452"/>
    </source>
</evidence>
<evidence type="ECO:0000256" key="5">
    <source>
        <dbReference type="ARBA" id="ARBA00022597"/>
    </source>
</evidence>
<keyword evidence="12" id="KW-0564">Palmitate</keyword>
<evidence type="ECO:0000256" key="13">
    <source>
        <dbReference type="ARBA" id="ARBA00023237"/>
    </source>
</evidence>
<sequence>MRRAIMMLTLAVFIFNIAGNLVWAEEYRLDSGDILTIGVWGYEELQMKEVAIRPDGKMSFPIVGEVQAAGLSAGELTDVLTKGLSDFVKEPKVSINIAKLHTTRVYVLGEVAKPGMYELEKQHNLLDALGAAGSYTQDAAKKKVHIIRKDQTSTPIKVNLMNIWEKGDMTQNYALGDGDVVYLSGNGKIHFASDILPWISATYQVTRMNDE</sequence>
<comment type="similarity">
    <text evidence="2">Belongs to the BexD/CtrA/VexA family.</text>
</comment>
<dbReference type="PANTHER" id="PTHR33619:SF3">
    <property type="entry name" value="POLYSACCHARIDE EXPORT PROTEIN GFCE-RELATED"/>
    <property type="match status" value="1"/>
</dbReference>
<evidence type="ECO:0000256" key="12">
    <source>
        <dbReference type="ARBA" id="ARBA00023139"/>
    </source>
</evidence>
<evidence type="ECO:0000259" key="16">
    <source>
        <dbReference type="Pfam" id="PF22461"/>
    </source>
</evidence>
<keyword evidence="10" id="KW-0626">Porin</keyword>
<evidence type="ECO:0000256" key="1">
    <source>
        <dbReference type="ARBA" id="ARBA00004571"/>
    </source>
</evidence>
<accession>A0ABS8HPG4</accession>
<proteinExistence type="inferred from homology"/>
<dbReference type="Pfam" id="PF02563">
    <property type="entry name" value="Poly_export"/>
    <property type="match status" value="1"/>
</dbReference>
<keyword evidence="9" id="KW-0406">Ion transport</keyword>
<dbReference type="Proteomes" id="UP001165492">
    <property type="component" value="Unassembled WGS sequence"/>
</dbReference>
<evidence type="ECO:0000313" key="17">
    <source>
        <dbReference type="EMBL" id="MCC5464138.1"/>
    </source>
</evidence>
<protein>
    <submittedName>
        <fullName evidence="17">Polysaccharide export protein</fullName>
    </submittedName>
</protein>
<dbReference type="RefSeq" id="WP_229533656.1">
    <property type="nucleotide sequence ID" value="NZ_JAJHJB010000002.1"/>
</dbReference>
<name>A0ABS8HPG4_9FIRM</name>
<dbReference type="PANTHER" id="PTHR33619">
    <property type="entry name" value="POLYSACCHARIDE EXPORT PROTEIN GFCE-RELATED"/>
    <property type="match status" value="1"/>
</dbReference>
<dbReference type="InterPro" id="IPR003715">
    <property type="entry name" value="Poly_export_N"/>
</dbReference>
<evidence type="ECO:0000256" key="8">
    <source>
        <dbReference type="ARBA" id="ARBA00023047"/>
    </source>
</evidence>
<keyword evidence="3" id="KW-0813">Transport</keyword>
<dbReference type="Gene3D" id="3.30.1950.10">
    <property type="entry name" value="wza like domain"/>
    <property type="match status" value="1"/>
</dbReference>
<comment type="subcellular location">
    <subcellularLocation>
        <location evidence="1">Cell outer membrane</location>
        <topology evidence="1">Multi-pass membrane protein</topology>
    </subcellularLocation>
</comment>
<dbReference type="InterPro" id="IPR049712">
    <property type="entry name" value="Poly_export"/>
</dbReference>
<feature type="domain" description="SLBB" evidence="16">
    <location>
        <begin position="104"/>
        <end position="182"/>
    </location>
</feature>
<dbReference type="Gene3D" id="3.10.560.10">
    <property type="entry name" value="Outer membrane lipoprotein wza domain like"/>
    <property type="match status" value="1"/>
</dbReference>
<dbReference type="InterPro" id="IPR054765">
    <property type="entry name" value="SLBB_dom"/>
</dbReference>
<evidence type="ECO:0000256" key="2">
    <source>
        <dbReference type="ARBA" id="ARBA00009450"/>
    </source>
</evidence>
<evidence type="ECO:0000259" key="15">
    <source>
        <dbReference type="Pfam" id="PF02563"/>
    </source>
</evidence>
<keyword evidence="14" id="KW-0449">Lipoprotein</keyword>
<reference evidence="17" key="1">
    <citation type="submission" date="2021-11" db="EMBL/GenBank/DDBJ databases">
        <title>Description of a new species Pelosinus isolated from the bottom sediments of Lake Baikal.</title>
        <authorList>
            <person name="Zakharyuk A."/>
        </authorList>
    </citation>
    <scope>NUCLEOTIDE SEQUENCE</scope>
    <source>
        <strain evidence="17">Bkl1</strain>
    </source>
</reference>